<evidence type="ECO:0000256" key="1">
    <source>
        <dbReference type="SAM" id="MobiDB-lite"/>
    </source>
</evidence>
<dbReference type="InterPro" id="IPR012340">
    <property type="entry name" value="NA-bd_OB-fold"/>
</dbReference>
<evidence type="ECO:0000313" key="2">
    <source>
        <dbReference type="EMBL" id="VFU17543.1"/>
    </source>
</evidence>
<feature type="compositionally biased region" description="Basic and acidic residues" evidence="1">
    <location>
        <begin position="12"/>
        <end position="23"/>
    </location>
</feature>
<name>A0A4U8Z8Q2_METTU</name>
<dbReference type="KEGG" id="mtun:MTUNDRAET4_0097.2"/>
<sequence>MIDFSTLPRPKSAAERQRDEDQRVTSQVADDLKRRREWNRKSVALTLVRQAEWRYTNAGTSTLQLRGERNDGRPIAITWFAPEHYTQEQINAVYNQLTKGSRTTVEGYWGSSARDARLRTTFVAQFIQIGDTPRVP</sequence>
<dbReference type="OrthoDB" id="8453490at2"/>
<accession>A0A4U8Z8Q2</accession>
<dbReference type="Proteomes" id="UP000294360">
    <property type="component" value="Plasmid 3"/>
</dbReference>
<dbReference type="Gene3D" id="2.40.50.140">
    <property type="entry name" value="Nucleic acid-binding proteins"/>
    <property type="match status" value="1"/>
</dbReference>
<organism evidence="2 3">
    <name type="scientific">Methylocella tundrae</name>
    <dbReference type="NCBI Taxonomy" id="227605"/>
    <lineage>
        <taxon>Bacteria</taxon>
        <taxon>Pseudomonadati</taxon>
        <taxon>Pseudomonadota</taxon>
        <taxon>Alphaproteobacteria</taxon>
        <taxon>Hyphomicrobiales</taxon>
        <taxon>Beijerinckiaceae</taxon>
        <taxon>Methylocella</taxon>
    </lineage>
</organism>
<reference evidence="2 3" key="1">
    <citation type="submission" date="2019-03" db="EMBL/GenBank/DDBJ databases">
        <authorList>
            <person name="Kox A.R. M."/>
        </authorList>
    </citation>
    <scope>NUCLEOTIDE SEQUENCE [LARGE SCALE GENOMIC DNA]</scope>
    <source>
        <strain evidence="2">MTUNDRAET4 annotated genome</strain>
        <plasmid evidence="3">3</plasmid>
    </source>
</reference>
<protein>
    <submittedName>
        <fullName evidence="2">Uncharacterized protein</fullName>
    </submittedName>
</protein>
<keyword evidence="2" id="KW-0614">Plasmid</keyword>
<dbReference type="EMBL" id="LR536452">
    <property type="protein sequence ID" value="VFU17543.1"/>
    <property type="molecule type" value="Genomic_DNA"/>
</dbReference>
<proteinExistence type="predicted"/>
<gene>
    <name evidence="2" type="ORF">MTUNDRAET4_0097</name>
</gene>
<geneLocation type="plasmid" evidence="2 3">
    <name>3</name>
</geneLocation>
<dbReference type="AlphaFoldDB" id="A0A4U8Z8Q2"/>
<feature type="region of interest" description="Disordered" evidence="1">
    <location>
        <begin position="1"/>
        <end position="29"/>
    </location>
</feature>
<evidence type="ECO:0000313" key="3">
    <source>
        <dbReference type="Proteomes" id="UP000294360"/>
    </source>
</evidence>
<dbReference type="RefSeq" id="WP_134493343.1">
    <property type="nucleotide sequence ID" value="NZ_CP139087.1"/>
</dbReference>